<accession>A0ABV9DF39</accession>
<organism evidence="2 3">
    <name type="scientific">Georgenia faecalis</name>
    <dbReference type="NCBI Taxonomy" id="2483799"/>
    <lineage>
        <taxon>Bacteria</taxon>
        <taxon>Bacillati</taxon>
        <taxon>Actinomycetota</taxon>
        <taxon>Actinomycetes</taxon>
        <taxon>Micrococcales</taxon>
        <taxon>Bogoriellaceae</taxon>
        <taxon>Georgenia</taxon>
    </lineage>
</organism>
<keyword evidence="3" id="KW-1185">Reference proteome</keyword>
<comment type="caution">
    <text evidence="2">The sequence shown here is derived from an EMBL/GenBank/DDBJ whole genome shotgun (WGS) entry which is preliminary data.</text>
</comment>
<proteinExistence type="predicted"/>
<dbReference type="InterPro" id="IPR011335">
    <property type="entry name" value="Restrct_endonuc-II-like"/>
</dbReference>
<dbReference type="Pfam" id="PF04480">
    <property type="entry name" value="DUF559"/>
    <property type="match status" value="1"/>
</dbReference>
<keyword evidence="2" id="KW-0540">Nuclease</keyword>
<dbReference type="Proteomes" id="UP001595955">
    <property type="component" value="Unassembled WGS sequence"/>
</dbReference>
<evidence type="ECO:0000259" key="1">
    <source>
        <dbReference type="Pfam" id="PF04480"/>
    </source>
</evidence>
<sequence>MTSTVSVDPAEALRRRAVAGVFTRVMAVECGFTRDAVRWRIATGRWVRVAGDGYAPAEIADDDRSYGATLRRAVAATLTWPDAVIAYRTAAAISRLPVAPCDHTHVILPSRRASRAGLRVHLVPPPFGRDLTRFDGFRTTTRSGTIVDCLSLLPRREAESLLAWVRSRELITVRALQQACTERHGRWGITQLRELTAMAARGALSTGELRLHEVLSAGGLTGWEPDQPIVVGGRIIARADVLFRDARVIVELDGRAFHADFQGDRRRMNALVLAGYTVLRFTWADLTDRPTTVVAQVRAALRRVAPTGR</sequence>
<protein>
    <submittedName>
        <fullName evidence="2">Endonuclease domain-containing protein</fullName>
    </submittedName>
</protein>
<evidence type="ECO:0000313" key="2">
    <source>
        <dbReference type="EMBL" id="MFC4556575.1"/>
    </source>
</evidence>
<keyword evidence="2" id="KW-0255">Endonuclease</keyword>
<dbReference type="EMBL" id="JBHSGF010000016">
    <property type="protein sequence ID" value="MFC4556575.1"/>
    <property type="molecule type" value="Genomic_DNA"/>
</dbReference>
<feature type="domain" description="DUF559" evidence="1">
    <location>
        <begin position="197"/>
        <end position="301"/>
    </location>
</feature>
<keyword evidence="2" id="KW-0378">Hydrolase</keyword>
<evidence type="ECO:0000313" key="3">
    <source>
        <dbReference type="Proteomes" id="UP001595955"/>
    </source>
</evidence>
<reference evidence="3" key="1">
    <citation type="journal article" date="2019" name="Int. J. Syst. Evol. Microbiol.">
        <title>The Global Catalogue of Microorganisms (GCM) 10K type strain sequencing project: providing services to taxonomists for standard genome sequencing and annotation.</title>
        <authorList>
            <consortium name="The Broad Institute Genomics Platform"/>
            <consortium name="The Broad Institute Genome Sequencing Center for Infectious Disease"/>
            <person name="Wu L."/>
            <person name="Ma J."/>
        </authorList>
    </citation>
    <scope>NUCLEOTIDE SEQUENCE [LARGE SCALE GENOMIC DNA]</scope>
    <source>
        <strain evidence="3">JCM 3369</strain>
    </source>
</reference>
<dbReference type="InterPro" id="IPR007569">
    <property type="entry name" value="DUF559"/>
</dbReference>
<dbReference type="RefSeq" id="WP_122824163.1">
    <property type="nucleotide sequence ID" value="NZ_CP033325.1"/>
</dbReference>
<dbReference type="SUPFAM" id="SSF52980">
    <property type="entry name" value="Restriction endonuclease-like"/>
    <property type="match status" value="1"/>
</dbReference>
<dbReference type="GO" id="GO:0004519">
    <property type="term" value="F:endonuclease activity"/>
    <property type="evidence" value="ECO:0007669"/>
    <property type="project" value="UniProtKB-KW"/>
</dbReference>
<gene>
    <name evidence="2" type="ORF">ACFO3F_15115</name>
</gene>
<name>A0ABV9DF39_9MICO</name>